<feature type="region of interest" description="Disordered" evidence="3">
    <location>
        <begin position="1"/>
        <end position="26"/>
    </location>
</feature>
<keyword evidence="1" id="KW-0863">Zinc-finger</keyword>
<evidence type="ECO:0000256" key="3">
    <source>
        <dbReference type="SAM" id="MobiDB-lite"/>
    </source>
</evidence>
<feature type="compositionally biased region" description="Polar residues" evidence="3">
    <location>
        <begin position="8"/>
        <end position="25"/>
    </location>
</feature>
<evidence type="ECO:0000313" key="6">
    <source>
        <dbReference type="Proteomes" id="UP001642540"/>
    </source>
</evidence>
<keyword evidence="6" id="KW-1185">Reference proteome</keyword>
<sequence length="478" mass="53480">MAERKQKQPNAMNNDTKSNGSTPTVSKDELPWKECVAGCVVPEDKEVTSLNCIHSVCSDDCLAKLKADSFGEGLKLFCGVCNVEVELEDLDRRITPSEIFAKKSSPEEIVINCGNCVLELPVVGFCYDCNIGLCQACSLHHPTVKLTQHHKIEKDLDQVRTKQFADLQKCSNHKDRNKSHHCFACSETMCEICVEKHAGHKIYKLQEAYNEIEKTATVLRNLKIKSQSANQDVQEKSNELKTQWENVNNIMKVKTIQIVKDLFAQDRILSKYATDKFLKKSCSLKAYSKLIENATGRCNRYLKVCETLVNNKDMEPAVKFLEHHRPIINELKKLDKEFEQDYNTFVEKDWHFSVNYSRDGRGQIEYAYKPEQKVPYGGESSQNATSSDNAVPSNSTSAGILNTNNDTVARATRLKGGRFAVNGTGVSQLSVMKRRGNCTNGVSNIAKVDSGAEPSKLRASLSVREAKTNGKLPVKKGL</sequence>
<evidence type="ECO:0000256" key="1">
    <source>
        <dbReference type="PROSITE-ProRule" id="PRU00024"/>
    </source>
</evidence>
<feature type="compositionally biased region" description="Polar residues" evidence="3">
    <location>
        <begin position="379"/>
        <end position="404"/>
    </location>
</feature>
<name>A0ABP1R4Z6_9HEXA</name>
<dbReference type="PANTHER" id="PTHR25462">
    <property type="entry name" value="BONUS, ISOFORM C-RELATED"/>
    <property type="match status" value="1"/>
</dbReference>
<dbReference type="PROSITE" id="PS50119">
    <property type="entry name" value="ZF_BBOX"/>
    <property type="match status" value="1"/>
</dbReference>
<evidence type="ECO:0000259" key="4">
    <source>
        <dbReference type="PROSITE" id="PS50119"/>
    </source>
</evidence>
<keyword evidence="2" id="KW-0175">Coiled coil</keyword>
<keyword evidence="1" id="KW-0479">Metal-binding</keyword>
<feature type="region of interest" description="Disordered" evidence="3">
    <location>
        <begin position="373"/>
        <end position="404"/>
    </location>
</feature>
<dbReference type="PANTHER" id="PTHR25462:SF296">
    <property type="entry name" value="MEIOTIC P26, ISOFORM F"/>
    <property type="match status" value="1"/>
</dbReference>
<feature type="coiled-coil region" evidence="2">
    <location>
        <begin position="205"/>
        <end position="239"/>
    </location>
</feature>
<evidence type="ECO:0000313" key="5">
    <source>
        <dbReference type="EMBL" id="CAL8114692.1"/>
    </source>
</evidence>
<accession>A0ABP1R4Z6</accession>
<dbReference type="Gene3D" id="3.30.160.60">
    <property type="entry name" value="Classic Zinc Finger"/>
    <property type="match status" value="1"/>
</dbReference>
<reference evidence="5 6" key="1">
    <citation type="submission" date="2024-08" db="EMBL/GenBank/DDBJ databases">
        <authorList>
            <person name="Cucini C."/>
            <person name="Frati F."/>
        </authorList>
    </citation>
    <scope>NUCLEOTIDE SEQUENCE [LARGE SCALE GENOMIC DNA]</scope>
</reference>
<keyword evidence="1" id="KW-0862">Zinc</keyword>
<dbReference type="EMBL" id="CAXLJM020000050">
    <property type="protein sequence ID" value="CAL8114692.1"/>
    <property type="molecule type" value="Genomic_DNA"/>
</dbReference>
<comment type="caution">
    <text evidence="5">The sequence shown here is derived from an EMBL/GenBank/DDBJ whole genome shotgun (WGS) entry which is preliminary data.</text>
</comment>
<evidence type="ECO:0000256" key="2">
    <source>
        <dbReference type="SAM" id="Coils"/>
    </source>
</evidence>
<organism evidence="5 6">
    <name type="scientific">Orchesella dallaii</name>
    <dbReference type="NCBI Taxonomy" id="48710"/>
    <lineage>
        <taxon>Eukaryota</taxon>
        <taxon>Metazoa</taxon>
        <taxon>Ecdysozoa</taxon>
        <taxon>Arthropoda</taxon>
        <taxon>Hexapoda</taxon>
        <taxon>Collembola</taxon>
        <taxon>Entomobryomorpha</taxon>
        <taxon>Entomobryoidea</taxon>
        <taxon>Orchesellidae</taxon>
        <taxon>Orchesellinae</taxon>
        <taxon>Orchesella</taxon>
    </lineage>
</organism>
<dbReference type="InterPro" id="IPR000315">
    <property type="entry name" value="Znf_B-box"/>
</dbReference>
<gene>
    <name evidence="5" type="ORF">ODALV1_LOCUS16572</name>
</gene>
<dbReference type="SUPFAM" id="SSF57845">
    <property type="entry name" value="B-box zinc-binding domain"/>
    <property type="match status" value="1"/>
</dbReference>
<protein>
    <recommendedName>
        <fullName evidence="4">B box-type domain-containing protein</fullName>
    </recommendedName>
</protein>
<dbReference type="InterPro" id="IPR047153">
    <property type="entry name" value="TRIM45/56/19-like"/>
</dbReference>
<dbReference type="Proteomes" id="UP001642540">
    <property type="component" value="Unassembled WGS sequence"/>
</dbReference>
<proteinExistence type="predicted"/>
<feature type="domain" description="B box-type" evidence="4">
    <location>
        <begin position="165"/>
        <end position="205"/>
    </location>
</feature>
<feature type="region of interest" description="Disordered" evidence="3">
    <location>
        <begin position="451"/>
        <end position="478"/>
    </location>
</feature>